<dbReference type="Proteomes" id="UP000294739">
    <property type="component" value="Unassembled WGS sequence"/>
</dbReference>
<dbReference type="SMART" id="SM00421">
    <property type="entry name" value="HTH_LUXR"/>
    <property type="match status" value="1"/>
</dbReference>
<gene>
    <name evidence="2" type="ORF">E1269_23220</name>
</gene>
<name>A0A4R5CUQ6_9ACTN</name>
<dbReference type="GO" id="GO:0006355">
    <property type="term" value="P:regulation of DNA-templated transcription"/>
    <property type="evidence" value="ECO:0007669"/>
    <property type="project" value="InterPro"/>
</dbReference>
<keyword evidence="3" id="KW-1185">Reference proteome</keyword>
<protein>
    <recommendedName>
        <fullName evidence="1">HTH luxR-type domain-containing protein</fullName>
    </recommendedName>
</protein>
<dbReference type="RefSeq" id="WP_131899026.1">
    <property type="nucleotide sequence ID" value="NZ_SMKZ01000041.1"/>
</dbReference>
<sequence>MLTVLGASPDEDRVYGQLVSAVSATAAEIAATTGLTPPAADDALAALVGRGLASRTMDAPARFVAASPGVVEAMIADRLRELRAAQDTLDRLAAQHRANALAMEASGVFEIVRGQEALRQTAMNLFGTARTEVLNLVKPPIIAVRTEERVQAGPSVRGRTIFETEALESPGSLRAVREGLRPGDQVRVHTKLPVKMVVIDRSVAMLPMAQHDTTPVAVLIREGAVLDALLALFDFVWAAAVPLHVDNEHTAQPRDPFLSADDRQLLTLLLAGLTDEAIAVHRGTSMRTVQRKVQALMNRAHVRTRMQLAWEASRHGWV</sequence>
<organism evidence="2 3">
    <name type="scientific">Jiangella asiatica</name>
    <dbReference type="NCBI Taxonomy" id="2530372"/>
    <lineage>
        <taxon>Bacteria</taxon>
        <taxon>Bacillati</taxon>
        <taxon>Actinomycetota</taxon>
        <taxon>Actinomycetes</taxon>
        <taxon>Jiangellales</taxon>
        <taxon>Jiangellaceae</taxon>
        <taxon>Jiangella</taxon>
    </lineage>
</organism>
<dbReference type="InterPro" id="IPR051797">
    <property type="entry name" value="TrmB-like"/>
</dbReference>
<dbReference type="InParanoid" id="A0A4R5CUQ6"/>
<accession>A0A4R5CUQ6</accession>
<dbReference type="AlphaFoldDB" id="A0A4R5CUQ6"/>
<dbReference type="InterPro" id="IPR000792">
    <property type="entry name" value="Tscrpt_reg_LuxR_C"/>
</dbReference>
<dbReference type="InterPro" id="IPR036388">
    <property type="entry name" value="WH-like_DNA-bd_sf"/>
</dbReference>
<reference evidence="2 3" key="1">
    <citation type="submission" date="2019-03" db="EMBL/GenBank/DDBJ databases">
        <title>Draft genome sequences of novel Actinobacteria.</title>
        <authorList>
            <person name="Sahin N."/>
            <person name="Ay H."/>
            <person name="Saygin H."/>
        </authorList>
    </citation>
    <scope>NUCLEOTIDE SEQUENCE [LARGE SCALE GENOMIC DNA]</scope>
    <source>
        <strain evidence="2 3">5K138</strain>
    </source>
</reference>
<proteinExistence type="predicted"/>
<evidence type="ECO:0000313" key="2">
    <source>
        <dbReference type="EMBL" id="TDE01493.1"/>
    </source>
</evidence>
<evidence type="ECO:0000313" key="3">
    <source>
        <dbReference type="Proteomes" id="UP000294739"/>
    </source>
</evidence>
<dbReference type="SUPFAM" id="SSF46894">
    <property type="entry name" value="C-terminal effector domain of the bipartite response regulators"/>
    <property type="match status" value="1"/>
</dbReference>
<dbReference type="EMBL" id="SMKZ01000041">
    <property type="protein sequence ID" value="TDE01493.1"/>
    <property type="molecule type" value="Genomic_DNA"/>
</dbReference>
<dbReference type="InterPro" id="IPR002831">
    <property type="entry name" value="Tscrpt_reg_TrmB_N"/>
</dbReference>
<dbReference type="Pfam" id="PF01978">
    <property type="entry name" value="TrmB"/>
    <property type="match status" value="1"/>
</dbReference>
<comment type="caution">
    <text evidence="2">The sequence shown here is derived from an EMBL/GenBank/DDBJ whole genome shotgun (WGS) entry which is preliminary data.</text>
</comment>
<feature type="domain" description="HTH luxR-type" evidence="1">
    <location>
        <begin position="255"/>
        <end position="312"/>
    </location>
</feature>
<evidence type="ECO:0000259" key="1">
    <source>
        <dbReference type="SMART" id="SM00421"/>
    </source>
</evidence>
<dbReference type="PANTHER" id="PTHR34293">
    <property type="entry name" value="HTH-TYPE TRANSCRIPTIONAL REGULATOR TRMBL2"/>
    <property type="match status" value="1"/>
</dbReference>
<dbReference type="PANTHER" id="PTHR34293:SF1">
    <property type="entry name" value="HTH-TYPE TRANSCRIPTIONAL REGULATOR TRMBL2"/>
    <property type="match status" value="1"/>
</dbReference>
<dbReference type="InterPro" id="IPR016032">
    <property type="entry name" value="Sig_transdc_resp-reg_C-effctor"/>
</dbReference>
<dbReference type="GO" id="GO:0003677">
    <property type="term" value="F:DNA binding"/>
    <property type="evidence" value="ECO:0007669"/>
    <property type="project" value="InterPro"/>
</dbReference>
<dbReference type="Gene3D" id="1.10.10.10">
    <property type="entry name" value="Winged helix-like DNA-binding domain superfamily/Winged helix DNA-binding domain"/>
    <property type="match status" value="2"/>
</dbReference>
<dbReference type="OrthoDB" id="5932488at2"/>